<dbReference type="RefSeq" id="WP_408153772.1">
    <property type="nucleotide sequence ID" value="NZ_JAQQFM010000001.1"/>
</dbReference>
<sequence length="76" mass="8599">MTEYDILRQQLQKARADAGLTQSQLAQLLDKTQSYVSKIESGERQIDIIEFMRWCECCGANAVTVLRKVLPPAAKK</sequence>
<gene>
    <name evidence="2" type="ORF">PQR62_00745</name>
</gene>
<proteinExistence type="predicted"/>
<comment type="caution">
    <text evidence="2">The sequence shown here is derived from an EMBL/GenBank/DDBJ whole genome shotgun (WGS) entry which is preliminary data.</text>
</comment>
<evidence type="ECO:0000313" key="2">
    <source>
        <dbReference type="EMBL" id="MFL9922771.1"/>
    </source>
</evidence>
<dbReference type="CDD" id="cd00093">
    <property type="entry name" value="HTH_XRE"/>
    <property type="match status" value="1"/>
</dbReference>
<name>A0ABW9A2T0_9BURK</name>
<evidence type="ECO:0000313" key="3">
    <source>
        <dbReference type="Proteomes" id="UP001629246"/>
    </source>
</evidence>
<organism evidence="2 3">
    <name type="scientific">Herbaspirillum lusitanum</name>
    <dbReference type="NCBI Taxonomy" id="213312"/>
    <lineage>
        <taxon>Bacteria</taxon>
        <taxon>Pseudomonadati</taxon>
        <taxon>Pseudomonadota</taxon>
        <taxon>Betaproteobacteria</taxon>
        <taxon>Burkholderiales</taxon>
        <taxon>Oxalobacteraceae</taxon>
        <taxon>Herbaspirillum</taxon>
    </lineage>
</organism>
<dbReference type="SMART" id="SM00530">
    <property type="entry name" value="HTH_XRE"/>
    <property type="match status" value="1"/>
</dbReference>
<protein>
    <submittedName>
        <fullName evidence="2">Helix-turn-helix transcriptional regulator</fullName>
    </submittedName>
</protein>
<reference evidence="2 3" key="1">
    <citation type="journal article" date="2024" name="Chem. Sci.">
        <title>Discovery of megapolipeptins by genome mining of a Burkholderiales bacteria collection.</title>
        <authorList>
            <person name="Paulo B.S."/>
            <person name="Recchia M.J.J."/>
            <person name="Lee S."/>
            <person name="Fergusson C.H."/>
            <person name="Romanowski S.B."/>
            <person name="Hernandez A."/>
            <person name="Krull N."/>
            <person name="Liu D.Y."/>
            <person name="Cavanagh H."/>
            <person name="Bos A."/>
            <person name="Gray C.A."/>
            <person name="Murphy B.T."/>
            <person name="Linington R.G."/>
            <person name="Eustaquio A.S."/>
        </authorList>
    </citation>
    <scope>NUCLEOTIDE SEQUENCE [LARGE SCALE GENOMIC DNA]</scope>
    <source>
        <strain evidence="2 3">RL21-008-BIB-A</strain>
    </source>
</reference>
<dbReference type="InterPro" id="IPR010982">
    <property type="entry name" value="Lambda_DNA-bd_dom_sf"/>
</dbReference>
<dbReference type="InterPro" id="IPR001387">
    <property type="entry name" value="Cro/C1-type_HTH"/>
</dbReference>
<dbReference type="SUPFAM" id="SSF47413">
    <property type="entry name" value="lambda repressor-like DNA-binding domains"/>
    <property type="match status" value="1"/>
</dbReference>
<dbReference type="PROSITE" id="PS50943">
    <property type="entry name" value="HTH_CROC1"/>
    <property type="match status" value="1"/>
</dbReference>
<keyword evidence="3" id="KW-1185">Reference proteome</keyword>
<dbReference type="Proteomes" id="UP001629246">
    <property type="component" value="Unassembled WGS sequence"/>
</dbReference>
<dbReference type="Pfam" id="PF01381">
    <property type="entry name" value="HTH_3"/>
    <property type="match status" value="1"/>
</dbReference>
<evidence type="ECO:0000259" key="1">
    <source>
        <dbReference type="PROSITE" id="PS50943"/>
    </source>
</evidence>
<feature type="domain" description="HTH cro/C1-type" evidence="1">
    <location>
        <begin position="11"/>
        <end position="65"/>
    </location>
</feature>
<dbReference type="EMBL" id="JAQQFM010000001">
    <property type="protein sequence ID" value="MFL9922771.1"/>
    <property type="molecule type" value="Genomic_DNA"/>
</dbReference>
<dbReference type="Gene3D" id="1.10.260.40">
    <property type="entry name" value="lambda repressor-like DNA-binding domains"/>
    <property type="match status" value="1"/>
</dbReference>
<accession>A0ABW9A2T0</accession>